<dbReference type="CDD" id="cd00063">
    <property type="entry name" value="FN3"/>
    <property type="match status" value="1"/>
</dbReference>
<dbReference type="PROSITE" id="PS50853">
    <property type="entry name" value="FN3"/>
    <property type="match status" value="1"/>
</dbReference>
<dbReference type="Pfam" id="PF00041">
    <property type="entry name" value="fn3"/>
    <property type="match status" value="1"/>
</dbReference>
<keyword evidence="3" id="KW-0732">Signal</keyword>
<reference evidence="6" key="1">
    <citation type="submission" date="2016-10" db="EMBL/GenBank/DDBJ databases">
        <authorList>
            <person name="Varghese N."/>
            <person name="Submissions S."/>
        </authorList>
    </citation>
    <scope>NUCLEOTIDE SEQUENCE [LARGE SCALE GENOMIC DNA]</scope>
    <source>
        <strain evidence="6">DSM 44234</strain>
    </source>
</reference>
<dbReference type="GO" id="GO:0000272">
    <property type="term" value="P:polysaccharide catabolic process"/>
    <property type="evidence" value="ECO:0007669"/>
    <property type="project" value="UniProtKB-KW"/>
</dbReference>
<evidence type="ECO:0000313" key="5">
    <source>
        <dbReference type="EMBL" id="SEC20975.1"/>
    </source>
</evidence>
<accession>A0A1H4QMX5</accession>
<dbReference type="InterPro" id="IPR036116">
    <property type="entry name" value="FN3_sf"/>
</dbReference>
<evidence type="ECO:0000259" key="4">
    <source>
        <dbReference type="PROSITE" id="PS50853"/>
    </source>
</evidence>
<dbReference type="STRING" id="57704.SAMN04489793_1800"/>
<keyword evidence="6" id="KW-1185">Reference proteome</keyword>
<evidence type="ECO:0000313" key="6">
    <source>
        <dbReference type="Proteomes" id="UP000182241"/>
    </source>
</evidence>
<keyword evidence="1" id="KW-0378">Hydrolase</keyword>
<feature type="signal peptide" evidence="3">
    <location>
        <begin position="1"/>
        <end position="39"/>
    </location>
</feature>
<gene>
    <name evidence="5" type="ORF">SAMN04489793_1800</name>
</gene>
<dbReference type="SUPFAM" id="SSF49265">
    <property type="entry name" value="Fibronectin type III"/>
    <property type="match status" value="1"/>
</dbReference>
<evidence type="ECO:0000256" key="2">
    <source>
        <dbReference type="ARBA" id="ARBA00023326"/>
    </source>
</evidence>
<keyword evidence="1" id="KW-0326">Glycosidase</keyword>
<name>A0A1H4QMX5_TSUTY</name>
<evidence type="ECO:0000256" key="3">
    <source>
        <dbReference type="SAM" id="SignalP"/>
    </source>
</evidence>
<feature type="domain" description="Fibronectin type-III" evidence="4">
    <location>
        <begin position="49"/>
        <end position="145"/>
    </location>
</feature>
<organism evidence="5 6">
    <name type="scientific">Tsukamurella tyrosinosolvens</name>
    <dbReference type="NCBI Taxonomy" id="57704"/>
    <lineage>
        <taxon>Bacteria</taxon>
        <taxon>Bacillati</taxon>
        <taxon>Actinomycetota</taxon>
        <taxon>Actinomycetes</taxon>
        <taxon>Mycobacteriales</taxon>
        <taxon>Tsukamurellaceae</taxon>
        <taxon>Tsukamurella</taxon>
    </lineage>
</organism>
<evidence type="ECO:0000256" key="1">
    <source>
        <dbReference type="ARBA" id="ARBA00023295"/>
    </source>
</evidence>
<dbReference type="OrthoDB" id="4548672at2"/>
<keyword evidence="2" id="KW-0624">Polysaccharide degradation</keyword>
<dbReference type="EMBL" id="FNSA01000003">
    <property type="protein sequence ID" value="SEC20975.1"/>
    <property type="molecule type" value="Genomic_DNA"/>
</dbReference>
<proteinExistence type="predicted"/>
<protein>
    <submittedName>
        <fullName evidence="5">Fibronectin type III domain-containing protein</fullName>
    </submittedName>
</protein>
<dbReference type="InterPro" id="IPR003961">
    <property type="entry name" value="FN3_dom"/>
</dbReference>
<keyword evidence="2" id="KW-0119">Carbohydrate metabolism</keyword>
<dbReference type="Gene3D" id="2.60.40.10">
    <property type="entry name" value="Immunoglobulins"/>
    <property type="match status" value="1"/>
</dbReference>
<dbReference type="RefSeq" id="WP_082791527.1">
    <property type="nucleotide sequence ID" value="NZ_CBDRGN010000001.1"/>
</dbReference>
<sequence length="238" mass="25179">MSTRTVRTSRSCGARFSRAVVAGGAVACGVLAVAAPASAVPSGGQVLCAVGQPCIDNLYQTGTTIVVEWRGDQEWDGYNVRWSRPGRAETQHAVAGGRAGSFRINDVHPGVTYSVKVQGCETHVLSSSTCSPWEEASITVRSSLPYGPDTCKQGFVWREARSSDHVCVTPSTRTATVEENRLASSRRQPGGGAYGPNTCRQGFVWREAYSGDVVCVTPASRTRAAADNAAAPSRRVLG</sequence>
<dbReference type="GO" id="GO:0016798">
    <property type="term" value="F:hydrolase activity, acting on glycosyl bonds"/>
    <property type="evidence" value="ECO:0007669"/>
    <property type="project" value="UniProtKB-KW"/>
</dbReference>
<dbReference type="InterPro" id="IPR013783">
    <property type="entry name" value="Ig-like_fold"/>
</dbReference>
<feature type="chain" id="PRO_5010165541" evidence="3">
    <location>
        <begin position="40"/>
        <end position="238"/>
    </location>
</feature>
<dbReference type="Proteomes" id="UP000182241">
    <property type="component" value="Unassembled WGS sequence"/>
</dbReference>
<dbReference type="AlphaFoldDB" id="A0A1H4QMX5"/>